<dbReference type="GO" id="GO:0046390">
    <property type="term" value="P:ribose phosphate biosynthetic process"/>
    <property type="evidence" value="ECO:0007669"/>
    <property type="project" value="TreeGrafter"/>
</dbReference>
<accession>A0AAV9UY13</accession>
<dbReference type="Proteomes" id="UP001373714">
    <property type="component" value="Unassembled WGS sequence"/>
</dbReference>
<dbReference type="Gene3D" id="3.40.50.1240">
    <property type="entry name" value="Phosphoglycerate mutase-like"/>
    <property type="match status" value="1"/>
</dbReference>
<dbReference type="InterPro" id="IPR050275">
    <property type="entry name" value="PGM_Phosphatase"/>
</dbReference>
<dbReference type="SMART" id="SM00855">
    <property type="entry name" value="PGAM"/>
    <property type="match status" value="1"/>
</dbReference>
<organism evidence="3 4">
    <name type="scientific">Orbilia blumenaviensis</name>
    <dbReference type="NCBI Taxonomy" id="1796055"/>
    <lineage>
        <taxon>Eukaryota</taxon>
        <taxon>Fungi</taxon>
        <taxon>Dikarya</taxon>
        <taxon>Ascomycota</taxon>
        <taxon>Pezizomycotina</taxon>
        <taxon>Orbiliomycetes</taxon>
        <taxon>Orbiliales</taxon>
        <taxon>Orbiliaceae</taxon>
        <taxon>Orbilia</taxon>
    </lineage>
</organism>
<feature type="binding site" evidence="2">
    <location>
        <begin position="107"/>
        <end position="110"/>
    </location>
    <ligand>
        <name>substrate</name>
    </ligand>
</feature>
<evidence type="ECO:0008006" key="5">
    <source>
        <dbReference type="Google" id="ProtNLM"/>
    </source>
</evidence>
<proteinExistence type="predicted"/>
<evidence type="ECO:0000256" key="2">
    <source>
        <dbReference type="PIRSR" id="PIRSR613078-2"/>
    </source>
</evidence>
<dbReference type="InterPro" id="IPR013078">
    <property type="entry name" value="His_Pase_superF_clade-1"/>
</dbReference>
<dbReference type="EMBL" id="JAVHNS010000006">
    <property type="protein sequence ID" value="KAK6352274.1"/>
    <property type="molecule type" value="Genomic_DNA"/>
</dbReference>
<comment type="caution">
    <text evidence="3">The sequence shown here is derived from an EMBL/GenBank/DDBJ whole genome shotgun (WGS) entry which is preliminary data.</text>
</comment>
<dbReference type="SUPFAM" id="SSF53254">
    <property type="entry name" value="Phosphoglycerate mutase-like"/>
    <property type="match status" value="1"/>
</dbReference>
<feature type="binding site" evidence="2">
    <location>
        <position position="72"/>
    </location>
    <ligand>
        <name>substrate</name>
    </ligand>
</feature>
<name>A0AAV9UY13_9PEZI</name>
<dbReference type="CDD" id="cd07067">
    <property type="entry name" value="HP_PGM_like"/>
    <property type="match status" value="1"/>
</dbReference>
<reference evidence="3 4" key="1">
    <citation type="submission" date="2019-10" db="EMBL/GenBank/DDBJ databases">
        <authorList>
            <person name="Palmer J.M."/>
        </authorList>
    </citation>
    <scope>NUCLEOTIDE SEQUENCE [LARGE SCALE GENOMIC DNA]</scope>
    <source>
        <strain evidence="3 4">TWF730</strain>
    </source>
</reference>
<keyword evidence="4" id="KW-1185">Reference proteome</keyword>
<sequence length="238" mass="26392">MSDLDASTPRIFLARHGETEWTKNGRYTGTTDLELTHHGIKQVKGTAIQLVGPGKLIDPGRIAHIWVSPRKRALQTFSLLFNNSSSSIGDGTTIAKTKVTITEDIAEWDYGDYEGLLVGEIRAGRKKRGLDSETAWNIWRDGCEGGESAEQVTERLDRLISEIREIQEPYMNGGNAVDVVLVAHGLILRAFAKRWLNYPIDSPLPLMFSPGAIGILSYKNHDIDEPGFYLGMALPLQD</sequence>
<dbReference type="GO" id="GO:0050278">
    <property type="term" value="F:sedoheptulose-bisphosphatase activity"/>
    <property type="evidence" value="ECO:0007669"/>
    <property type="project" value="TreeGrafter"/>
</dbReference>
<dbReference type="InterPro" id="IPR029033">
    <property type="entry name" value="His_PPase_superfam"/>
</dbReference>
<protein>
    <recommendedName>
        <fullName evidence="5">Phosphoglycerate mutase</fullName>
    </recommendedName>
</protein>
<gene>
    <name evidence="3" type="ORF">TWF730_009104</name>
</gene>
<feature type="active site" description="Proton donor/acceptor" evidence="1">
    <location>
        <position position="107"/>
    </location>
</feature>
<dbReference type="AlphaFoldDB" id="A0AAV9UY13"/>
<dbReference type="PANTHER" id="PTHR48100">
    <property type="entry name" value="BROAD-SPECIFICITY PHOSPHATASE YOR283W-RELATED"/>
    <property type="match status" value="1"/>
</dbReference>
<evidence type="ECO:0000313" key="4">
    <source>
        <dbReference type="Proteomes" id="UP001373714"/>
    </source>
</evidence>
<dbReference type="PANTHER" id="PTHR48100:SF15">
    <property type="entry name" value="SEDOHEPTULOSE 1,7-BISPHOSPHATASE"/>
    <property type="match status" value="1"/>
</dbReference>
<evidence type="ECO:0000313" key="3">
    <source>
        <dbReference type="EMBL" id="KAK6352274.1"/>
    </source>
</evidence>
<feature type="binding site" evidence="2">
    <location>
        <begin position="28"/>
        <end position="29"/>
    </location>
    <ligand>
        <name>substrate</name>
    </ligand>
</feature>
<dbReference type="Pfam" id="PF00300">
    <property type="entry name" value="His_Phos_1"/>
    <property type="match status" value="1"/>
</dbReference>
<evidence type="ECO:0000256" key="1">
    <source>
        <dbReference type="PIRSR" id="PIRSR613078-1"/>
    </source>
</evidence>
<feature type="active site" description="Tele-phosphohistidine intermediate" evidence="1">
    <location>
        <position position="16"/>
    </location>
</feature>